<evidence type="ECO:0000256" key="1">
    <source>
        <dbReference type="SAM" id="Phobius"/>
    </source>
</evidence>
<proteinExistence type="predicted"/>
<keyword evidence="1" id="KW-1133">Transmembrane helix</keyword>
<keyword evidence="1" id="KW-0812">Transmembrane</keyword>
<dbReference type="EMBL" id="CAKOFQ010006855">
    <property type="protein sequence ID" value="CAH1977215.1"/>
    <property type="molecule type" value="Genomic_DNA"/>
</dbReference>
<gene>
    <name evidence="2" type="ORF">ACAOBT_LOCUS12530</name>
</gene>
<organism evidence="2 3">
    <name type="scientific">Acanthoscelides obtectus</name>
    <name type="common">Bean weevil</name>
    <name type="synonym">Bruchus obtectus</name>
    <dbReference type="NCBI Taxonomy" id="200917"/>
    <lineage>
        <taxon>Eukaryota</taxon>
        <taxon>Metazoa</taxon>
        <taxon>Ecdysozoa</taxon>
        <taxon>Arthropoda</taxon>
        <taxon>Hexapoda</taxon>
        <taxon>Insecta</taxon>
        <taxon>Pterygota</taxon>
        <taxon>Neoptera</taxon>
        <taxon>Endopterygota</taxon>
        <taxon>Coleoptera</taxon>
        <taxon>Polyphaga</taxon>
        <taxon>Cucujiformia</taxon>
        <taxon>Chrysomeloidea</taxon>
        <taxon>Chrysomelidae</taxon>
        <taxon>Bruchinae</taxon>
        <taxon>Bruchini</taxon>
        <taxon>Acanthoscelides</taxon>
    </lineage>
</organism>
<dbReference type="Proteomes" id="UP001152888">
    <property type="component" value="Unassembled WGS sequence"/>
</dbReference>
<feature type="transmembrane region" description="Helical" evidence="1">
    <location>
        <begin position="20"/>
        <end position="41"/>
    </location>
</feature>
<keyword evidence="3" id="KW-1185">Reference proteome</keyword>
<sequence>MLVLSLTLQKPIMRASHMFTIGMPIVPTLVSNIVTYVLVCLQMDQGLKT</sequence>
<evidence type="ECO:0000313" key="2">
    <source>
        <dbReference type="EMBL" id="CAH1977215.1"/>
    </source>
</evidence>
<evidence type="ECO:0000313" key="3">
    <source>
        <dbReference type="Proteomes" id="UP001152888"/>
    </source>
</evidence>
<reference evidence="2" key="1">
    <citation type="submission" date="2022-03" db="EMBL/GenBank/DDBJ databases">
        <authorList>
            <person name="Sayadi A."/>
        </authorList>
    </citation>
    <scope>NUCLEOTIDE SEQUENCE</scope>
</reference>
<dbReference type="OrthoDB" id="6759771at2759"/>
<dbReference type="AlphaFoldDB" id="A0A9P0KMC1"/>
<keyword evidence="1" id="KW-0472">Membrane</keyword>
<name>A0A9P0KMC1_ACAOB</name>
<protein>
    <submittedName>
        <fullName evidence="2">Uncharacterized protein</fullName>
    </submittedName>
</protein>
<comment type="caution">
    <text evidence="2">The sequence shown here is derived from an EMBL/GenBank/DDBJ whole genome shotgun (WGS) entry which is preliminary data.</text>
</comment>
<accession>A0A9P0KMC1</accession>